<dbReference type="AlphaFoldDB" id="A0AAJ5C6V6"/>
<organism evidence="1 2">
    <name type="scientific">Melanopsichium pennsylvanicum</name>
    <dbReference type="NCBI Taxonomy" id="63383"/>
    <lineage>
        <taxon>Eukaryota</taxon>
        <taxon>Fungi</taxon>
        <taxon>Dikarya</taxon>
        <taxon>Basidiomycota</taxon>
        <taxon>Ustilaginomycotina</taxon>
        <taxon>Ustilaginomycetes</taxon>
        <taxon>Ustilaginales</taxon>
        <taxon>Ustilaginaceae</taxon>
        <taxon>Melanopsichium</taxon>
    </lineage>
</organism>
<comment type="caution">
    <text evidence="1">The sequence shown here is derived from an EMBL/GenBank/DDBJ whole genome shotgun (WGS) entry which is preliminary data.</text>
</comment>
<accession>A0AAJ5C6V6</accession>
<evidence type="ECO:0000313" key="2">
    <source>
        <dbReference type="Proteomes" id="UP001294444"/>
    </source>
</evidence>
<reference evidence="1" key="1">
    <citation type="submission" date="2023-10" db="EMBL/GenBank/DDBJ databases">
        <authorList>
            <person name="Guldener U."/>
        </authorList>
    </citation>
    <scope>NUCLEOTIDE SEQUENCE</scope>
    <source>
        <strain evidence="1">Mp4</strain>
    </source>
</reference>
<protein>
    <submittedName>
        <fullName evidence="1">Uncharacterized protein</fullName>
    </submittedName>
</protein>
<keyword evidence="2" id="KW-1185">Reference proteome</keyword>
<proteinExistence type="predicted"/>
<name>A0AAJ5C6V6_9BASI</name>
<dbReference type="Proteomes" id="UP001294444">
    <property type="component" value="Unassembled WGS sequence"/>
</dbReference>
<gene>
    <name evidence="1" type="ORF">MEPE_04961</name>
</gene>
<evidence type="ECO:0000313" key="1">
    <source>
        <dbReference type="EMBL" id="SNX86252.1"/>
    </source>
</evidence>
<sequence length="88" mass="8980">MVLAERCAPLSRGLVSPAKAVCAKPTGQKRVFGVRVSGSAGPRQTFTNVSKPGPAAASSASHNSTVLLDRFGALAMSLLAITCIPQSL</sequence>
<dbReference type="EMBL" id="OAPG01000013">
    <property type="protein sequence ID" value="SNX86252.1"/>
    <property type="molecule type" value="Genomic_DNA"/>
</dbReference>